<evidence type="ECO:0000256" key="1">
    <source>
        <dbReference type="ARBA" id="ARBA00004141"/>
    </source>
</evidence>
<feature type="transmembrane region" description="Helical" evidence="5">
    <location>
        <begin position="344"/>
        <end position="365"/>
    </location>
</feature>
<comment type="subcellular location">
    <subcellularLocation>
        <location evidence="1">Membrane</location>
        <topology evidence="1">Multi-pass membrane protein</topology>
    </subcellularLocation>
</comment>
<feature type="transmembrane region" description="Helical" evidence="5">
    <location>
        <begin position="90"/>
        <end position="113"/>
    </location>
</feature>
<feature type="transmembrane region" description="Helical" evidence="5">
    <location>
        <begin position="177"/>
        <end position="200"/>
    </location>
</feature>
<gene>
    <name evidence="7" type="ORF">K469DRAFT_564026</name>
</gene>
<feature type="transmembrane region" description="Helical" evidence="5">
    <location>
        <begin position="386"/>
        <end position="403"/>
    </location>
</feature>
<feature type="transmembrane region" description="Helical" evidence="5">
    <location>
        <begin position="409"/>
        <end position="430"/>
    </location>
</feature>
<dbReference type="EMBL" id="ML994622">
    <property type="protein sequence ID" value="KAF2189096.1"/>
    <property type="molecule type" value="Genomic_DNA"/>
</dbReference>
<feature type="transmembrane region" description="Helical" evidence="5">
    <location>
        <begin position="312"/>
        <end position="332"/>
    </location>
</feature>
<dbReference type="GO" id="GO:0005886">
    <property type="term" value="C:plasma membrane"/>
    <property type="evidence" value="ECO:0007669"/>
    <property type="project" value="TreeGrafter"/>
</dbReference>
<dbReference type="AlphaFoldDB" id="A0A6A6EGU5"/>
<dbReference type="InterPro" id="IPR020846">
    <property type="entry name" value="MFS_dom"/>
</dbReference>
<feature type="transmembrane region" description="Helical" evidence="5">
    <location>
        <begin position="149"/>
        <end position="171"/>
    </location>
</feature>
<dbReference type="SUPFAM" id="SSF103473">
    <property type="entry name" value="MFS general substrate transporter"/>
    <property type="match status" value="1"/>
</dbReference>
<reference evidence="7" key="1">
    <citation type="journal article" date="2020" name="Stud. Mycol.">
        <title>101 Dothideomycetes genomes: a test case for predicting lifestyles and emergence of pathogens.</title>
        <authorList>
            <person name="Haridas S."/>
            <person name="Albert R."/>
            <person name="Binder M."/>
            <person name="Bloem J."/>
            <person name="Labutti K."/>
            <person name="Salamov A."/>
            <person name="Andreopoulos B."/>
            <person name="Baker S."/>
            <person name="Barry K."/>
            <person name="Bills G."/>
            <person name="Bluhm B."/>
            <person name="Cannon C."/>
            <person name="Castanera R."/>
            <person name="Culley D."/>
            <person name="Daum C."/>
            <person name="Ezra D."/>
            <person name="Gonzalez J."/>
            <person name="Henrissat B."/>
            <person name="Kuo A."/>
            <person name="Liang C."/>
            <person name="Lipzen A."/>
            <person name="Lutzoni F."/>
            <person name="Magnuson J."/>
            <person name="Mondo S."/>
            <person name="Nolan M."/>
            <person name="Ohm R."/>
            <person name="Pangilinan J."/>
            <person name="Park H.-J."/>
            <person name="Ramirez L."/>
            <person name="Alfaro M."/>
            <person name="Sun H."/>
            <person name="Tritt A."/>
            <person name="Yoshinaga Y."/>
            <person name="Zwiers L.-H."/>
            <person name="Turgeon B."/>
            <person name="Goodwin S."/>
            <person name="Spatafora J."/>
            <person name="Crous P."/>
            <person name="Grigoriev I."/>
        </authorList>
    </citation>
    <scope>NUCLEOTIDE SEQUENCE</scope>
    <source>
        <strain evidence="7">CBS 207.26</strain>
    </source>
</reference>
<protein>
    <submittedName>
        <fullName evidence="7">MFS general substrate transporter</fullName>
    </submittedName>
</protein>
<feature type="transmembrane region" description="Helical" evidence="5">
    <location>
        <begin position="267"/>
        <end position="291"/>
    </location>
</feature>
<dbReference type="Proteomes" id="UP000800200">
    <property type="component" value="Unassembled WGS sequence"/>
</dbReference>
<feature type="transmembrane region" description="Helical" evidence="5">
    <location>
        <begin position="20"/>
        <end position="39"/>
    </location>
</feature>
<sequence>MIESSTADKNYGYPLWRKCLIVFVCSWMTLSATFSSTSLFSASSEIATEFATRTASVNISSAGVLLAMAFSTFVWGPIGSIAGRRMSYNACAVVLFLFAIGAAVAPSMASFAVTRILSGLQGTYFHVAGQAILAEYFPPVQRGTATGLFLAGTVLGPPLGPCTAGIIVTFADWRVILWVQAAMIGLGFILSILCIPYSAVHDDTSNRSKSFQDIVGEFNPAHVFSLMVYPNVLLTDLTCGLLSWSQYSLLSAPRHLISTRFHLTSPLVSGLFYIAPAAGFLVGTMVGGRYSDWTVKKWIVKRGGDRLPQDRLNSGMFSFFILIPAASLIYGWGLECTDCAPGSLALPIITGFFIAAGLLAAFASLNTYSAEVLPQKRTEVIAGKYCVQYIFSACSSAASVPLADLIGAGPASIIGTVFILVGGSLTLLVAKRGLAMQHWIGEKSKEQSFTAKLRFHQNWLSDV</sequence>
<proteinExistence type="predicted"/>
<evidence type="ECO:0000256" key="3">
    <source>
        <dbReference type="ARBA" id="ARBA00022989"/>
    </source>
</evidence>
<feature type="domain" description="Major facilitator superfamily (MFS) profile" evidence="6">
    <location>
        <begin position="21"/>
        <end position="434"/>
    </location>
</feature>
<dbReference type="PROSITE" id="PS50850">
    <property type="entry name" value="MFS"/>
    <property type="match status" value="1"/>
</dbReference>
<dbReference type="InterPro" id="IPR036259">
    <property type="entry name" value="MFS_trans_sf"/>
</dbReference>
<name>A0A6A6EGU5_9PEZI</name>
<evidence type="ECO:0000256" key="4">
    <source>
        <dbReference type="ARBA" id="ARBA00023136"/>
    </source>
</evidence>
<evidence type="ECO:0000313" key="8">
    <source>
        <dbReference type="Proteomes" id="UP000800200"/>
    </source>
</evidence>
<keyword evidence="2 5" id="KW-0812">Transmembrane</keyword>
<organism evidence="7 8">
    <name type="scientific">Zopfia rhizophila CBS 207.26</name>
    <dbReference type="NCBI Taxonomy" id="1314779"/>
    <lineage>
        <taxon>Eukaryota</taxon>
        <taxon>Fungi</taxon>
        <taxon>Dikarya</taxon>
        <taxon>Ascomycota</taxon>
        <taxon>Pezizomycotina</taxon>
        <taxon>Dothideomycetes</taxon>
        <taxon>Dothideomycetes incertae sedis</taxon>
        <taxon>Zopfiaceae</taxon>
        <taxon>Zopfia</taxon>
    </lineage>
</organism>
<dbReference type="Pfam" id="PF07690">
    <property type="entry name" value="MFS_1"/>
    <property type="match status" value="1"/>
</dbReference>
<evidence type="ECO:0000256" key="5">
    <source>
        <dbReference type="SAM" id="Phobius"/>
    </source>
</evidence>
<evidence type="ECO:0000313" key="7">
    <source>
        <dbReference type="EMBL" id="KAF2189096.1"/>
    </source>
</evidence>
<feature type="transmembrane region" description="Helical" evidence="5">
    <location>
        <begin position="59"/>
        <end position="78"/>
    </location>
</feature>
<dbReference type="InterPro" id="IPR011701">
    <property type="entry name" value="MFS"/>
</dbReference>
<keyword evidence="4 5" id="KW-0472">Membrane</keyword>
<dbReference type="Gene3D" id="1.20.1250.20">
    <property type="entry name" value="MFS general substrate transporter like domains"/>
    <property type="match status" value="1"/>
</dbReference>
<dbReference type="GO" id="GO:0022857">
    <property type="term" value="F:transmembrane transporter activity"/>
    <property type="evidence" value="ECO:0007669"/>
    <property type="project" value="InterPro"/>
</dbReference>
<accession>A0A6A6EGU5</accession>
<keyword evidence="8" id="KW-1185">Reference proteome</keyword>
<keyword evidence="3 5" id="KW-1133">Transmembrane helix</keyword>
<evidence type="ECO:0000256" key="2">
    <source>
        <dbReference type="ARBA" id="ARBA00022692"/>
    </source>
</evidence>
<dbReference type="PANTHER" id="PTHR23502">
    <property type="entry name" value="MAJOR FACILITATOR SUPERFAMILY"/>
    <property type="match status" value="1"/>
</dbReference>
<evidence type="ECO:0000259" key="6">
    <source>
        <dbReference type="PROSITE" id="PS50850"/>
    </source>
</evidence>
<dbReference type="OrthoDB" id="3066029at2759"/>
<dbReference type="PANTHER" id="PTHR23502:SF152">
    <property type="entry name" value="MAJOR FACILITATOR SUPERFAMILY (MFS) PROFILE DOMAIN-CONTAINING PROTEIN-RELATED"/>
    <property type="match status" value="1"/>
</dbReference>